<organism evidence="2 3">
    <name type="scientific">Actinocorallia libanotica</name>
    <dbReference type="NCBI Taxonomy" id="46162"/>
    <lineage>
        <taxon>Bacteria</taxon>
        <taxon>Bacillati</taxon>
        <taxon>Actinomycetota</taxon>
        <taxon>Actinomycetes</taxon>
        <taxon>Streptosporangiales</taxon>
        <taxon>Thermomonosporaceae</taxon>
        <taxon>Actinocorallia</taxon>
    </lineage>
</organism>
<gene>
    <name evidence="2" type="ORF">GCM10009550_79200</name>
</gene>
<dbReference type="Proteomes" id="UP001500665">
    <property type="component" value="Unassembled WGS sequence"/>
</dbReference>
<evidence type="ECO:0000256" key="1">
    <source>
        <dbReference type="SAM" id="MobiDB-lite"/>
    </source>
</evidence>
<evidence type="ECO:0000313" key="2">
    <source>
        <dbReference type="EMBL" id="GAA0971041.1"/>
    </source>
</evidence>
<protein>
    <submittedName>
        <fullName evidence="2">Uncharacterized protein</fullName>
    </submittedName>
</protein>
<feature type="region of interest" description="Disordered" evidence="1">
    <location>
        <begin position="71"/>
        <end position="90"/>
    </location>
</feature>
<name>A0ABN1S2M8_9ACTN</name>
<reference evidence="2 3" key="1">
    <citation type="journal article" date="2019" name="Int. J. Syst. Evol. Microbiol.">
        <title>The Global Catalogue of Microorganisms (GCM) 10K type strain sequencing project: providing services to taxonomists for standard genome sequencing and annotation.</title>
        <authorList>
            <consortium name="The Broad Institute Genomics Platform"/>
            <consortium name="The Broad Institute Genome Sequencing Center for Infectious Disease"/>
            <person name="Wu L."/>
            <person name="Ma J."/>
        </authorList>
    </citation>
    <scope>NUCLEOTIDE SEQUENCE [LARGE SCALE GENOMIC DNA]</scope>
    <source>
        <strain evidence="2 3">JCM 10696</strain>
    </source>
</reference>
<keyword evidence="3" id="KW-1185">Reference proteome</keyword>
<comment type="caution">
    <text evidence="2">The sequence shown here is derived from an EMBL/GenBank/DDBJ whole genome shotgun (WGS) entry which is preliminary data.</text>
</comment>
<dbReference type="EMBL" id="BAAAHH010000087">
    <property type="protein sequence ID" value="GAA0971041.1"/>
    <property type="molecule type" value="Genomic_DNA"/>
</dbReference>
<accession>A0ABN1S2M8</accession>
<proteinExistence type="predicted"/>
<sequence length="105" mass="11836">MTGIAWHPCLLRRRPTTRSNHYDERRALAYVHHHSGPQDLSRGEDVLDAPETAVGLPPKLTRQRNAVLHPRDAADAYAHPRPEPARLARLRTLQPVAYKYTGATS</sequence>
<feature type="compositionally biased region" description="Basic and acidic residues" evidence="1">
    <location>
        <begin position="71"/>
        <end position="86"/>
    </location>
</feature>
<evidence type="ECO:0000313" key="3">
    <source>
        <dbReference type="Proteomes" id="UP001500665"/>
    </source>
</evidence>